<proteinExistence type="predicted"/>
<gene>
    <name evidence="1" type="ORF">SBAD_LOCUS12714</name>
</gene>
<keyword evidence="2" id="KW-1185">Reference proteome</keyword>
<organism evidence="3">
    <name type="scientific">Soboliphyme baturini</name>
    <dbReference type="NCBI Taxonomy" id="241478"/>
    <lineage>
        <taxon>Eukaryota</taxon>
        <taxon>Metazoa</taxon>
        <taxon>Ecdysozoa</taxon>
        <taxon>Nematoda</taxon>
        <taxon>Enoplea</taxon>
        <taxon>Dorylaimia</taxon>
        <taxon>Dioctophymatida</taxon>
        <taxon>Dioctophymatoidea</taxon>
        <taxon>Soboliphymatidae</taxon>
        <taxon>Soboliphyme</taxon>
    </lineage>
</organism>
<accession>A0A183JA15</accession>
<reference evidence="3" key="1">
    <citation type="submission" date="2016-06" db="UniProtKB">
        <authorList>
            <consortium name="WormBaseParasite"/>
        </authorList>
    </citation>
    <scope>IDENTIFICATION</scope>
</reference>
<reference evidence="1 2" key="2">
    <citation type="submission" date="2018-11" db="EMBL/GenBank/DDBJ databases">
        <authorList>
            <consortium name="Pathogen Informatics"/>
        </authorList>
    </citation>
    <scope>NUCLEOTIDE SEQUENCE [LARGE SCALE GENOMIC DNA]</scope>
</reference>
<evidence type="ECO:0000313" key="1">
    <source>
        <dbReference type="EMBL" id="VDP51164.1"/>
    </source>
</evidence>
<dbReference type="AlphaFoldDB" id="A0A183JA15"/>
<dbReference type="WBParaSite" id="SBAD_0001312301-mRNA-1">
    <property type="protein sequence ID" value="SBAD_0001312301-mRNA-1"/>
    <property type="gene ID" value="SBAD_0001312301"/>
</dbReference>
<evidence type="ECO:0000313" key="3">
    <source>
        <dbReference type="WBParaSite" id="SBAD_0001312301-mRNA-1"/>
    </source>
</evidence>
<dbReference type="Proteomes" id="UP000270296">
    <property type="component" value="Unassembled WGS sequence"/>
</dbReference>
<sequence>MHEFSRIGVKWNYCDSPPEEPSMAKITPNLFCNSGGNLLENLVERVIVDEGLCKADVWRQGSGECSGLHGKIASGSSPESSGSGPSYYQINWLENVGR</sequence>
<dbReference type="EMBL" id="UZAM01018577">
    <property type="protein sequence ID" value="VDP51164.1"/>
    <property type="molecule type" value="Genomic_DNA"/>
</dbReference>
<evidence type="ECO:0000313" key="2">
    <source>
        <dbReference type="Proteomes" id="UP000270296"/>
    </source>
</evidence>
<name>A0A183JA15_9BILA</name>
<protein>
    <submittedName>
        <fullName evidence="1 3">Uncharacterized protein</fullName>
    </submittedName>
</protein>